<evidence type="ECO:0000256" key="4">
    <source>
        <dbReference type="ARBA" id="ARBA00022692"/>
    </source>
</evidence>
<dbReference type="PANTHER" id="PTHR30250">
    <property type="entry name" value="PST FAMILY PREDICTED COLANIC ACID TRANSPORTER"/>
    <property type="match status" value="1"/>
</dbReference>
<dbReference type="EMBL" id="JAOTJC010000012">
    <property type="protein sequence ID" value="MCU7555625.1"/>
    <property type="molecule type" value="Genomic_DNA"/>
</dbReference>
<protein>
    <submittedName>
        <fullName evidence="8">Lipopolysaccharide biosynthesis protein</fullName>
    </submittedName>
</protein>
<keyword evidence="6 7" id="KW-0472">Membrane</keyword>
<feature type="transmembrane region" description="Helical" evidence="7">
    <location>
        <begin position="412"/>
        <end position="435"/>
    </location>
</feature>
<feature type="transmembrane region" description="Helical" evidence="7">
    <location>
        <begin position="323"/>
        <end position="344"/>
    </location>
</feature>
<feature type="transmembrane region" description="Helical" evidence="7">
    <location>
        <begin position="48"/>
        <end position="72"/>
    </location>
</feature>
<dbReference type="Pfam" id="PF13440">
    <property type="entry name" value="Polysacc_synt_3"/>
    <property type="match status" value="1"/>
</dbReference>
<organism evidence="8 9">
    <name type="scientific">Alteromonas salexigens</name>
    <dbReference type="NCBI Taxonomy" id="2982530"/>
    <lineage>
        <taxon>Bacteria</taxon>
        <taxon>Pseudomonadati</taxon>
        <taxon>Pseudomonadota</taxon>
        <taxon>Gammaproteobacteria</taxon>
        <taxon>Alteromonadales</taxon>
        <taxon>Alteromonadaceae</taxon>
        <taxon>Alteromonas/Salinimonas group</taxon>
        <taxon>Alteromonas</taxon>
    </lineage>
</organism>
<evidence type="ECO:0000256" key="3">
    <source>
        <dbReference type="ARBA" id="ARBA00022475"/>
    </source>
</evidence>
<comment type="caution">
    <text evidence="8">The sequence shown here is derived from an EMBL/GenBank/DDBJ whole genome shotgun (WGS) entry which is preliminary data.</text>
</comment>
<feature type="transmembrane region" description="Helical" evidence="7">
    <location>
        <begin position="116"/>
        <end position="136"/>
    </location>
</feature>
<gene>
    <name evidence="8" type="ORF">OCL06_13600</name>
</gene>
<dbReference type="CDD" id="cd13127">
    <property type="entry name" value="MATE_tuaB_like"/>
    <property type="match status" value="1"/>
</dbReference>
<evidence type="ECO:0000256" key="1">
    <source>
        <dbReference type="ARBA" id="ARBA00004651"/>
    </source>
</evidence>
<evidence type="ECO:0000256" key="5">
    <source>
        <dbReference type="ARBA" id="ARBA00022989"/>
    </source>
</evidence>
<keyword evidence="4 7" id="KW-0812">Transmembrane</keyword>
<evidence type="ECO:0000313" key="9">
    <source>
        <dbReference type="Proteomes" id="UP001209257"/>
    </source>
</evidence>
<evidence type="ECO:0000256" key="6">
    <source>
        <dbReference type="ARBA" id="ARBA00023136"/>
    </source>
</evidence>
<feature type="transmembrane region" description="Helical" evidence="7">
    <location>
        <begin position="21"/>
        <end position="42"/>
    </location>
</feature>
<dbReference type="PANTHER" id="PTHR30250:SF10">
    <property type="entry name" value="LIPOPOLYSACCHARIDE BIOSYNTHESIS PROTEIN WZXC"/>
    <property type="match status" value="1"/>
</dbReference>
<name>A0ABT2VQP2_9ALTE</name>
<feature type="transmembrane region" description="Helical" evidence="7">
    <location>
        <begin position="384"/>
        <end position="405"/>
    </location>
</feature>
<dbReference type="Proteomes" id="UP001209257">
    <property type="component" value="Unassembled WGS sequence"/>
</dbReference>
<keyword evidence="5 7" id="KW-1133">Transmembrane helix</keyword>
<dbReference type="RefSeq" id="WP_262995462.1">
    <property type="nucleotide sequence ID" value="NZ_JAOTJC010000012.1"/>
</dbReference>
<feature type="transmembrane region" description="Helical" evidence="7">
    <location>
        <begin position="148"/>
        <end position="168"/>
    </location>
</feature>
<feature type="transmembrane region" description="Helical" evidence="7">
    <location>
        <begin position="292"/>
        <end position="311"/>
    </location>
</feature>
<feature type="transmembrane region" description="Helical" evidence="7">
    <location>
        <begin position="447"/>
        <end position="468"/>
    </location>
</feature>
<feature type="transmembrane region" description="Helical" evidence="7">
    <location>
        <begin position="356"/>
        <end position="378"/>
    </location>
</feature>
<reference evidence="9" key="1">
    <citation type="submission" date="2023-07" db="EMBL/GenBank/DDBJ databases">
        <title>Study on multiphase classification of strain Alteromonas salexigens isolated from the Yellow Sea.</title>
        <authorList>
            <person name="Sun L."/>
        </authorList>
    </citation>
    <scope>NUCLEOTIDE SEQUENCE [LARGE SCALE GENOMIC DNA]</scope>
    <source>
        <strain evidence="9">ASW11-19</strain>
    </source>
</reference>
<dbReference type="InterPro" id="IPR050833">
    <property type="entry name" value="Poly_Biosynth_Transport"/>
</dbReference>
<evidence type="ECO:0000256" key="2">
    <source>
        <dbReference type="ARBA" id="ARBA00007430"/>
    </source>
</evidence>
<sequence length="496" mass="54576">MTNSAGDVSQKTKQSVMWYSTLPFATHMIRFLNSLLLARILAPEDFGIIGIITVILYYSDTFTDFGFAKAIINREQAPRAVFDTYFAFNLFVSLTILVIFQLNASNIASYFDIPELEAAVQVFTLMVVITAVSAPMKVKMRRELNFKALALIEAFKVAVSISFSLTLALNGYGFWALITAMLVAQTATLIPLSVVTRYVPLPVFSWSLMRDLFRFGKWDFLSGQLQLVANNIDKLIIGKSLGAAQVGFYDKAMGLAKMPHDQISIKIANIAFSTFSRTRQNADELMYYFRRLTATNAVIICPLLAGFAAVAEPFVMLILGDKWAPMITSLVLLCASFAISALANPVESINIASGKIALQTALSLVLTSGLVVSMLAVVSEGIEAVATVVLIFHIARVVFASMLLCFHLRLPLITIVAPLWLPVLASFVMLVTLKVADATALAEHSDLLRLAILIPAGGIIYLTLVWIIPSQDCEFIKRKTVNKLRKLFRKQGPTHV</sequence>
<evidence type="ECO:0000256" key="7">
    <source>
        <dbReference type="SAM" id="Phobius"/>
    </source>
</evidence>
<proteinExistence type="inferred from homology"/>
<feature type="transmembrane region" description="Helical" evidence="7">
    <location>
        <begin position="84"/>
        <end position="104"/>
    </location>
</feature>
<keyword evidence="9" id="KW-1185">Reference proteome</keyword>
<evidence type="ECO:0000313" key="8">
    <source>
        <dbReference type="EMBL" id="MCU7555625.1"/>
    </source>
</evidence>
<keyword evidence="3" id="KW-1003">Cell membrane</keyword>
<accession>A0ABT2VQP2</accession>
<comment type="similarity">
    <text evidence="2">Belongs to the polysaccharide synthase family.</text>
</comment>
<comment type="subcellular location">
    <subcellularLocation>
        <location evidence="1">Cell membrane</location>
        <topology evidence="1">Multi-pass membrane protein</topology>
    </subcellularLocation>
</comment>